<organism evidence="2 3">
    <name type="scientific">Meloidogyne graminicola</name>
    <dbReference type="NCBI Taxonomy" id="189291"/>
    <lineage>
        <taxon>Eukaryota</taxon>
        <taxon>Metazoa</taxon>
        <taxon>Ecdysozoa</taxon>
        <taxon>Nematoda</taxon>
        <taxon>Chromadorea</taxon>
        <taxon>Rhabditida</taxon>
        <taxon>Tylenchina</taxon>
        <taxon>Tylenchomorpha</taxon>
        <taxon>Tylenchoidea</taxon>
        <taxon>Meloidogynidae</taxon>
        <taxon>Meloidogyninae</taxon>
        <taxon>Meloidogyne</taxon>
    </lineage>
</organism>
<evidence type="ECO:0000256" key="1">
    <source>
        <dbReference type="SAM" id="MobiDB-lite"/>
    </source>
</evidence>
<dbReference type="PANTHER" id="PTHR21439:SF0">
    <property type="entry name" value="PROTEIN OSCP1"/>
    <property type="match status" value="1"/>
</dbReference>
<feature type="region of interest" description="Disordered" evidence="1">
    <location>
        <begin position="365"/>
        <end position="408"/>
    </location>
</feature>
<dbReference type="AlphaFoldDB" id="A0A8S9ZXA4"/>
<dbReference type="PANTHER" id="PTHR21439">
    <property type="entry name" value="OXIDORED-NITRO DOMAIN-CONTAINING PROTEIN"/>
    <property type="match status" value="1"/>
</dbReference>
<name>A0A8S9ZXA4_9BILA</name>
<dbReference type="EMBL" id="JABEBT010000016">
    <property type="protein sequence ID" value="KAF7637911.1"/>
    <property type="molecule type" value="Genomic_DNA"/>
</dbReference>
<reference evidence="2" key="1">
    <citation type="journal article" date="2020" name="Ecol. Evol.">
        <title>Genome structure and content of the rice root-knot nematode (Meloidogyne graminicola).</title>
        <authorList>
            <person name="Phan N.T."/>
            <person name="Danchin E.G.J."/>
            <person name="Klopp C."/>
            <person name="Perfus-Barbeoch L."/>
            <person name="Kozlowski D.K."/>
            <person name="Koutsovoulos G.D."/>
            <person name="Lopez-Roques C."/>
            <person name="Bouchez O."/>
            <person name="Zahm M."/>
            <person name="Besnard G."/>
            <person name="Bellafiore S."/>
        </authorList>
    </citation>
    <scope>NUCLEOTIDE SEQUENCE</scope>
    <source>
        <strain evidence="2">VN-18</strain>
    </source>
</reference>
<evidence type="ECO:0000313" key="3">
    <source>
        <dbReference type="Proteomes" id="UP000605970"/>
    </source>
</evidence>
<dbReference type="GO" id="GO:0005737">
    <property type="term" value="C:cytoplasm"/>
    <property type="evidence" value="ECO:0007669"/>
    <property type="project" value="TreeGrafter"/>
</dbReference>
<keyword evidence="3" id="KW-1185">Reference proteome</keyword>
<proteinExistence type="predicted"/>
<evidence type="ECO:0000313" key="2">
    <source>
        <dbReference type="EMBL" id="KAF7637911.1"/>
    </source>
</evidence>
<gene>
    <name evidence="2" type="ORF">Mgra_00002614</name>
</gene>
<protein>
    <submittedName>
        <fullName evidence="2">Uncharacterized protein</fullName>
    </submittedName>
</protein>
<dbReference type="Proteomes" id="UP000605970">
    <property type="component" value="Unassembled WGS sequence"/>
</dbReference>
<accession>A0A8S9ZXA4</accession>
<feature type="compositionally biased region" description="Polar residues" evidence="1">
    <location>
        <begin position="281"/>
        <end position="291"/>
    </location>
</feature>
<comment type="caution">
    <text evidence="2">The sequence shown here is derived from an EMBL/GenBank/DDBJ whole genome shotgun (WGS) entry which is preliminary data.</text>
</comment>
<dbReference type="GO" id="GO:0005886">
    <property type="term" value="C:plasma membrane"/>
    <property type="evidence" value="ECO:0007669"/>
    <property type="project" value="TreeGrafter"/>
</dbReference>
<feature type="region of interest" description="Disordered" evidence="1">
    <location>
        <begin position="256"/>
        <end position="291"/>
    </location>
</feature>
<dbReference type="Pfam" id="PF10188">
    <property type="entry name" value="Oscp1"/>
    <property type="match status" value="1"/>
</dbReference>
<sequence>MSFQAMPFLYLNMGGEMAYILEQRLQAQNVGNEKSIKVLCDIVAAMLETNFLNELFEPKEMMTRQGLRQFFEQIAHSSVMRLNEASMDKLFDLMIMAVKYQFLLCKEPSELVLVTMNHIDGMKTIFNSNQEILKLLDYTNTLLMDHFGDTPLWQMAIIRCELLNFLIGARVKVSLMLRENKQMEDGRFILFPKGEQIELPYNAVVPGSVRYVENGALVRSEHFPVDENFKVSPDSVYQDRTMIRGTTLGQNMYKTTNESEQVKSSSSSLNPIIEKTKKSSQDNSRNLNTTSGDELGLLSMLIKNDSEPIDDFEMVLFEDEIINKEEFLNKISNKQIKNKTKEQIIGKKSALNKALNEMNLDKDKQKQILEKSSSKKGIKKGKDLLEMMDQTNDNKKNRTAKRETKDVN</sequence>
<dbReference type="OrthoDB" id="2157380at2759"/>
<feature type="compositionally biased region" description="Basic and acidic residues" evidence="1">
    <location>
        <begin position="392"/>
        <end position="408"/>
    </location>
</feature>
<dbReference type="InterPro" id="IPR019332">
    <property type="entry name" value="OSCP1"/>
</dbReference>